<dbReference type="PROSITE" id="PS00444">
    <property type="entry name" value="POLYPRENYL_SYNTHASE_2"/>
    <property type="match status" value="1"/>
</dbReference>
<dbReference type="InterPro" id="IPR008949">
    <property type="entry name" value="Isoprenoid_synthase_dom_sf"/>
</dbReference>
<dbReference type="Gene3D" id="1.10.600.10">
    <property type="entry name" value="Farnesyl Diphosphate Synthase"/>
    <property type="match status" value="1"/>
</dbReference>
<reference evidence="9" key="1">
    <citation type="journal article" date="2019" name="Int. J. Syst. Evol. Microbiol.">
        <title>The Global Catalogue of Microorganisms (GCM) 10K type strain sequencing project: providing services to taxonomists for standard genome sequencing and annotation.</title>
        <authorList>
            <consortium name="The Broad Institute Genomics Platform"/>
            <consortium name="The Broad Institute Genome Sequencing Center for Infectious Disease"/>
            <person name="Wu L."/>
            <person name="Ma J."/>
        </authorList>
    </citation>
    <scope>NUCLEOTIDE SEQUENCE [LARGE SCALE GENOMIC DNA]</scope>
    <source>
        <strain evidence="9">KACC 12597</strain>
    </source>
</reference>
<organism evidence="8 9">
    <name type="scientific">Thiorhodococcus fuscus</name>
    <dbReference type="NCBI Taxonomy" id="527200"/>
    <lineage>
        <taxon>Bacteria</taxon>
        <taxon>Pseudomonadati</taxon>
        <taxon>Pseudomonadota</taxon>
        <taxon>Gammaproteobacteria</taxon>
        <taxon>Chromatiales</taxon>
        <taxon>Chromatiaceae</taxon>
        <taxon>Thiorhodococcus</taxon>
    </lineage>
</organism>
<gene>
    <name evidence="8" type="primary">ispA</name>
    <name evidence="8" type="ORF">ACFSJC_16370</name>
</gene>
<evidence type="ECO:0000256" key="1">
    <source>
        <dbReference type="ARBA" id="ARBA00001946"/>
    </source>
</evidence>
<evidence type="ECO:0000256" key="6">
    <source>
        <dbReference type="ARBA" id="ARBA00023229"/>
    </source>
</evidence>
<keyword evidence="3 7" id="KW-0808">Transferase</keyword>
<dbReference type="EMBL" id="JBHUHX010000051">
    <property type="protein sequence ID" value="MFD2113425.1"/>
    <property type="molecule type" value="Genomic_DNA"/>
</dbReference>
<dbReference type="PANTHER" id="PTHR43281">
    <property type="entry name" value="FARNESYL DIPHOSPHATE SYNTHASE"/>
    <property type="match status" value="1"/>
</dbReference>
<keyword evidence="4" id="KW-0479">Metal-binding</keyword>
<comment type="caution">
    <text evidence="8">The sequence shown here is derived from an EMBL/GenBank/DDBJ whole genome shotgun (WGS) entry which is preliminary data.</text>
</comment>
<protein>
    <submittedName>
        <fullName evidence="8">(2E,6E)-farnesyl diphosphate synthase</fullName>
        <ecNumber evidence="8">2.5.1.10</ecNumber>
    </submittedName>
</protein>
<comment type="cofactor">
    <cofactor evidence="1">
        <name>Mg(2+)</name>
        <dbReference type="ChEBI" id="CHEBI:18420"/>
    </cofactor>
</comment>
<dbReference type="EC" id="2.5.1.10" evidence="8"/>
<sequence>MTDQNLDAFRARCQARVDTTLDELLPPVSVEPARLHEAMRYSALSNGKRLRPLLTYAAGAALGIEPGLLDRPACAVELIHAYSLIHDDLPAMDDDDLRRGRPTCHKAYDEATAILAGDALQTLAFQALAEAPGIAAEHRIAMVEALARASGARGMVGGQAMDLAAEGKPLDVAMLEHIHIHKTGALIRASVQMGMLSHGTLDPDHTERLDRYAKCLGLAFQIQDDVLDVEGDTAEIGKTAGRDQALNKATYPSLVGLTEAKEMAANLIAEALSAIEIFPAEADPLRWIASGLLGRKS</sequence>
<dbReference type="PANTHER" id="PTHR43281:SF1">
    <property type="entry name" value="FARNESYL DIPHOSPHATE SYNTHASE"/>
    <property type="match status" value="1"/>
</dbReference>
<dbReference type="CDD" id="cd00685">
    <property type="entry name" value="Trans_IPPS_HT"/>
    <property type="match status" value="1"/>
</dbReference>
<dbReference type="RefSeq" id="WP_386028265.1">
    <property type="nucleotide sequence ID" value="NZ_JBHUHX010000051.1"/>
</dbReference>
<evidence type="ECO:0000313" key="8">
    <source>
        <dbReference type="EMBL" id="MFD2113425.1"/>
    </source>
</evidence>
<name>A0ABW4YCP3_9GAMM</name>
<proteinExistence type="inferred from homology"/>
<dbReference type="InterPro" id="IPR053378">
    <property type="entry name" value="Prenyl_diphosphate_synthase"/>
</dbReference>
<dbReference type="SFLD" id="SFLDS00005">
    <property type="entry name" value="Isoprenoid_Synthase_Type_I"/>
    <property type="match status" value="1"/>
</dbReference>
<dbReference type="SUPFAM" id="SSF48576">
    <property type="entry name" value="Terpenoid synthases"/>
    <property type="match status" value="1"/>
</dbReference>
<dbReference type="GO" id="GO:0004337">
    <property type="term" value="F:(2E,6E)-farnesyl diphosphate synthase activity"/>
    <property type="evidence" value="ECO:0007669"/>
    <property type="project" value="UniProtKB-EC"/>
</dbReference>
<comment type="similarity">
    <text evidence="2 7">Belongs to the FPP/GGPP synthase family.</text>
</comment>
<evidence type="ECO:0000256" key="2">
    <source>
        <dbReference type="ARBA" id="ARBA00006706"/>
    </source>
</evidence>
<dbReference type="InterPro" id="IPR000092">
    <property type="entry name" value="Polyprenyl_synt"/>
</dbReference>
<evidence type="ECO:0000256" key="7">
    <source>
        <dbReference type="RuleBase" id="RU004466"/>
    </source>
</evidence>
<dbReference type="Pfam" id="PF00348">
    <property type="entry name" value="polyprenyl_synt"/>
    <property type="match status" value="1"/>
</dbReference>
<dbReference type="SFLD" id="SFLDG01017">
    <property type="entry name" value="Polyprenyl_Transferase_Like"/>
    <property type="match status" value="1"/>
</dbReference>
<evidence type="ECO:0000313" key="9">
    <source>
        <dbReference type="Proteomes" id="UP001597337"/>
    </source>
</evidence>
<dbReference type="InterPro" id="IPR033749">
    <property type="entry name" value="Polyprenyl_synt_CS"/>
</dbReference>
<dbReference type="Proteomes" id="UP001597337">
    <property type="component" value="Unassembled WGS sequence"/>
</dbReference>
<accession>A0ABW4YCP3</accession>
<dbReference type="NCBIfam" id="NF045485">
    <property type="entry name" value="FPPsyn"/>
    <property type="match status" value="1"/>
</dbReference>
<keyword evidence="6" id="KW-0414">Isoprene biosynthesis</keyword>
<keyword evidence="5" id="KW-0460">Magnesium</keyword>
<dbReference type="NCBIfam" id="NF007877">
    <property type="entry name" value="PRK10581.1"/>
    <property type="match status" value="1"/>
</dbReference>
<keyword evidence="9" id="KW-1185">Reference proteome</keyword>
<evidence type="ECO:0000256" key="3">
    <source>
        <dbReference type="ARBA" id="ARBA00022679"/>
    </source>
</evidence>
<evidence type="ECO:0000256" key="5">
    <source>
        <dbReference type="ARBA" id="ARBA00022842"/>
    </source>
</evidence>
<evidence type="ECO:0000256" key="4">
    <source>
        <dbReference type="ARBA" id="ARBA00022723"/>
    </source>
</evidence>
<dbReference type="PROSITE" id="PS00723">
    <property type="entry name" value="POLYPRENYL_SYNTHASE_1"/>
    <property type="match status" value="1"/>
</dbReference>